<dbReference type="PROSITE" id="PS51324">
    <property type="entry name" value="ERV_ALR"/>
    <property type="match status" value="1"/>
</dbReference>
<protein>
    <recommendedName>
        <fullName evidence="2">thiol oxidase</fullName>
        <ecNumber evidence="2">1.8.3.2</ecNumber>
    </recommendedName>
</protein>
<evidence type="ECO:0000313" key="8">
    <source>
        <dbReference type="EMBL" id="QHT78472.1"/>
    </source>
</evidence>
<evidence type="ECO:0000256" key="4">
    <source>
        <dbReference type="ARBA" id="ARBA00022827"/>
    </source>
</evidence>
<dbReference type="GO" id="GO:0016972">
    <property type="term" value="F:thiol oxidase activity"/>
    <property type="evidence" value="ECO:0007669"/>
    <property type="project" value="UniProtKB-EC"/>
</dbReference>
<keyword evidence="6" id="KW-1015">Disulfide bond</keyword>
<organism evidence="8">
    <name type="scientific">viral metagenome</name>
    <dbReference type="NCBI Taxonomy" id="1070528"/>
    <lineage>
        <taxon>unclassified sequences</taxon>
        <taxon>metagenomes</taxon>
        <taxon>organismal metagenomes</taxon>
    </lineage>
</organism>
<name>A0A6C0HCV7_9ZZZZ</name>
<sequence>MSPNNWGPPIWMLFHSLAEKIKEEKFSEVGPQLFSMIKAICSTLPCPECSQHATLFLSRVNFSSIRTKNDFKSLMYIFHNVVNKRKNKPLFNVLELKRYSTSNLILAYNNFVNVYHTRGNMKLLAESFQRKLIMKNFRTWFMNNYKYFDP</sequence>
<dbReference type="EMBL" id="MN739932">
    <property type="protein sequence ID" value="QHT78472.1"/>
    <property type="molecule type" value="Genomic_DNA"/>
</dbReference>
<dbReference type="EC" id="1.8.3.2" evidence="2"/>
<keyword evidence="4" id="KW-0274">FAD</keyword>
<reference evidence="8" key="1">
    <citation type="journal article" date="2020" name="Nature">
        <title>Giant virus diversity and host interactions through global metagenomics.</title>
        <authorList>
            <person name="Schulz F."/>
            <person name="Roux S."/>
            <person name="Paez-Espino D."/>
            <person name="Jungbluth S."/>
            <person name="Walsh D.A."/>
            <person name="Denef V.J."/>
            <person name="McMahon K.D."/>
            <person name="Konstantinidis K.T."/>
            <person name="Eloe-Fadrosh E.A."/>
            <person name="Kyrpides N.C."/>
            <person name="Woyke T."/>
        </authorList>
    </citation>
    <scope>NUCLEOTIDE SEQUENCE</scope>
    <source>
        <strain evidence="8">GVMAG-M-3300023179-91</strain>
    </source>
</reference>
<dbReference type="Pfam" id="PF04777">
    <property type="entry name" value="Evr1_Alr"/>
    <property type="match status" value="1"/>
</dbReference>
<evidence type="ECO:0000256" key="3">
    <source>
        <dbReference type="ARBA" id="ARBA00022630"/>
    </source>
</evidence>
<dbReference type="InterPro" id="IPR017905">
    <property type="entry name" value="ERV/ALR_sulphydryl_oxidase"/>
</dbReference>
<evidence type="ECO:0000256" key="5">
    <source>
        <dbReference type="ARBA" id="ARBA00023002"/>
    </source>
</evidence>
<keyword evidence="5" id="KW-0560">Oxidoreductase</keyword>
<dbReference type="InterPro" id="IPR036774">
    <property type="entry name" value="ERV/ALR_sulphydryl_oxid_sf"/>
</dbReference>
<accession>A0A6C0HCV7</accession>
<evidence type="ECO:0000259" key="7">
    <source>
        <dbReference type="PROSITE" id="PS51324"/>
    </source>
</evidence>
<evidence type="ECO:0000256" key="6">
    <source>
        <dbReference type="ARBA" id="ARBA00023157"/>
    </source>
</evidence>
<dbReference type="AlphaFoldDB" id="A0A6C0HCV7"/>
<dbReference type="Gene3D" id="1.20.120.310">
    <property type="entry name" value="ERV/ALR sulfhydryl oxidase domain"/>
    <property type="match status" value="1"/>
</dbReference>
<comment type="cofactor">
    <cofactor evidence="1">
        <name>FAD</name>
        <dbReference type="ChEBI" id="CHEBI:57692"/>
    </cofactor>
</comment>
<proteinExistence type="predicted"/>
<dbReference type="SUPFAM" id="SSF69000">
    <property type="entry name" value="FAD-dependent thiol oxidase"/>
    <property type="match status" value="1"/>
</dbReference>
<feature type="domain" description="ERV/ALR sulfhydryl oxidase" evidence="7">
    <location>
        <begin position="1"/>
        <end position="100"/>
    </location>
</feature>
<keyword evidence="3" id="KW-0285">Flavoprotein</keyword>
<evidence type="ECO:0000256" key="2">
    <source>
        <dbReference type="ARBA" id="ARBA00012512"/>
    </source>
</evidence>
<evidence type="ECO:0000256" key="1">
    <source>
        <dbReference type="ARBA" id="ARBA00001974"/>
    </source>
</evidence>